<gene>
    <name evidence="3" type="ORF">BD310DRAFT_982083</name>
</gene>
<dbReference type="AlphaFoldDB" id="A0A4Q9NJE8"/>
<reference evidence="3 4" key="1">
    <citation type="submission" date="2019-01" db="EMBL/GenBank/DDBJ databases">
        <title>Draft genome sequences of three monokaryotic isolates of the white-rot basidiomycete fungus Dichomitus squalens.</title>
        <authorList>
            <consortium name="DOE Joint Genome Institute"/>
            <person name="Lopez S.C."/>
            <person name="Andreopoulos B."/>
            <person name="Pangilinan J."/>
            <person name="Lipzen A."/>
            <person name="Riley R."/>
            <person name="Ahrendt S."/>
            <person name="Ng V."/>
            <person name="Barry K."/>
            <person name="Daum C."/>
            <person name="Grigoriev I.V."/>
            <person name="Hilden K.S."/>
            <person name="Makela M.R."/>
            <person name="de Vries R.P."/>
        </authorList>
    </citation>
    <scope>NUCLEOTIDE SEQUENCE [LARGE SCALE GENOMIC DNA]</scope>
    <source>
        <strain evidence="3 4">CBS 464.89</strain>
    </source>
</reference>
<evidence type="ECO:0000313" key="3">
    <source>
        <dbReference type="EMBL" id="TBU52103.1"/>
    </source>
</evidence>
<keyword evidence="2" id="KW-1133">Transmembrane helix</keyword>
<sequence>MASPSASIELQDINADSQPTREQVQEPSISQTAPDHPSAGPQHGGTEGVNAPDCGRVSAPSFPWKVPSIEVLQKEFSETYTQADKDSALERTIKVVKDYSDETVKRWKEEIDTILVYAGLFSAILTAFNVQSYILLQPSTPDPTLAVLQQISLQLNSFSVNPPGALVNSTHPVTPFAPIPTAPVEAWTVWLNSLWFSALICSLASASIGILVKQWLHEYEAGISGTSVEIARLRQFRLNHLEKWRVAEIIAILPVLLQVSLALFLAGILILLWHLHPTVATIASTLIGVLLSFVVVTTVMPVIWSDCCYLSPPTYAIFRVVHRIHYLVTSLRKVVEALHNLSRYLSGLDCLPVFVRWWCRCLRDWAELHPWGPVTVPTWRGREQTVVQQSSSKLDVDMIIEAYSTTMDVNYLSETAARILADKDDAAVVQCFGKIADINGRHFGDRLVPMRSPDFWAGALIHASREQTLEGLPEHIYMMRVWYRDNMKSGHLERLLLALAATLANPHSGSHARRGSQWLLDAISTFKSAALELMPWKAVCHVAAAVEMWLRELLHPSDGEPAQEPDWYVVFWCLRILARCCFAPVSSWQRSRGETKALIAYIFGIDFLQKGSISEIAGKLSWWFDAQAMLETLDLILTYLGESEDARRGTPGDFLEAVGELVTYIDGEASRDSWPWNHEDVQEALKNLKRSFEKCKSLGLGVGAEEASIQAFPLDPQPGSGAIGEHPVGH</sequence>
<feature type="transmembrane region" description="Helical" evidence="2">
    <location>
        <begin position="114"/>
        <end position="136"/>
    </location>
</feature>
<dbReference type="Pfam" id="PF20153">
    <property type="entry name" value="DUF6535"/>
    <property type="match status" value="1"/>
</dbReference>
<dbReference type="Proteomes" id="UP000292082">
    <property type="component" value="Unassembled WGS sequence"/>
</dbReference>
<feature type="transmembrane region" description="Helical" evidence="2">
    <location>
        <begin position="279"/>
        <end position="304"/>
    </location>
</feature>
<organism evidence="3 4">
    <name type="scientific">Dichomitus squalens</name>
    <dbReference type="NCBI Taxonomy" id="114155"/>
    <lineage>
        <taxon>Eukaryota</taxon>
        <taxon>Fungi</taxon>
        <taxon>Dikarya</taxon>
        <taxon>Basidiomycota</taxon>
        <taxon>Agaricomycotina</taxon>
        <taxon>Agaricomycetes</taxon>
        <taxon>Polyporales</taxon>
        <taxon>Polyporaceae</taxon>
        <taxon>Dichomitus</taxon>
    </lineage>
</organism>
<keyword evidence="4" id="KW-1185">Reference proteome</keyword>
<keyword evidence="2" id="KW-0472">Membrane</keyword>
<feature type="region of interest" description="Disordered" evidence="1">
    <location>
        <begin position="1"/>
        <end position="56"/>
    </location>
</feature>
<feature type="compositionally biased region" description="Polar residues" evidence="1">
    <location>
        <begin position="1"/>
        <end position="33"/>
    </location>
</feature>
<protein>
    <submittedName>
        <fullName evidence="3">Uncharacterized protein</fullName>
    </submittedName>
</protein>
<dbReference type="EMBL" id="ML145266">
    <property type="protein sequence ID" value="TBU52103.1"/>
    <property type="molecule type" value="Genomic_DNA"/>
</dbReference>
<proteinExistence type="predicted"/>
<keyword evidence="2" id="KW-0812">Transmembrane</keyword>
<evidence type="ECO:0000313" key="4">
    <source>
        <dbReference type="Proteomes" id="UP000292082"/>
    </source>
</evidence>
<dbReference type="InterPro" id="IPR045338">
    <property type="entry name" value="DUF6535"/>
</dbReference>
<name>A0A4Q9NJE8_9APHY</name>
<feature type="transmembrane region" description="Helical" evidence="2">
    <location>
        <begin position="194"/>
        <end position="212"/>
    </location>
</feature>
<evidence type="ECO:0000256" key="2">
    <source>
        <dbReference type="SAM" id="Phobius"/>
    </source>
</evidence>
<accession>A0A4Q9NJE8</accession>
<evidence type="ECO:0000256" key="1">
    <source>
        <dbReference type="SAM" id="MobiDB-lite"/>
    </source>
</evidence>
<feature type="transmembrane region" description="Helical" evidence="2">
    <location>
        <begin position="246"/>
        <end position="273"/>
    </location>
</feature>